<organism evidence="2 3">
    <name type="scientific">Pisolithus tinctorius Marx 270</name>
    <dbReference type="NCBI Taxonomy" id="870435"/>
    <lineage>
        <taxon>Eukaryota</taxon>
        <taxon>Fungi</taxon>
        <taxon>Dikarya</taxon>
        <taxon>Basidiomycota</taxon>
        <taxon>Agaricomycotina</taxon>
        <taxon>Agaricomycetes</taxon>
        <taxon>Agaricomycetidae</taxon>
        <taxon>Boletales</taxon>
        <taxon>Sclerodermatineae</taxon>
        <taxon>Pisolithaceae</taxon>
        <taxon>Pisolithus</taxon>
    </lineage>
</organism>
<evidence type="ECO:0000313" key="2">
    <source>
        <dbReference type="EMBL" id="KIO14746.1"/>
    </source>
</evidence>
<dbReference type="InParanoid" id="A0A0C3PYJ7"/>
<feature type="compositionally biased region" description="Polar residues" evidence="1">
    <location>
        <begin position="125"/>
        <end position="134"/>
    </location>
</feature>
<protein>
    <submittedName>
        <fullName evidence="2">Uncharacterized protein</fullName>
    </submittedName>
</protein>
<evidence type="ECO:0000256" key="1">
    <source>
        <dbReference type="SAM" id="MobiDB-lite"/>
    </source>
</evidence>
<dbReference type="OrthoDB" id="2685034at2759"/>
<reference evidence="2 3" key="1">
    <citation type="submission" date="2014-04" db="EMBL/GenBank/DDBJ databases">
        <authorList>
            <consortium name="DOE Joint Genome Institute"/>
            <person name="Kuo A."/>
            <person name="Kohler A."/>
            <person name="Costa M.D."/>
            <person name="Nagy L.G."/>
            <person name="Floudas D."/>
            <person name="Copeland A."/>
            <person name="Barry K.W."/>
            <person name="Cichocki N."/>
            <person name="Veneault-Fourrey C."/>
            <person name="LaButti K."/>
            <person name="Lindquist E.A."/>
            <person name="Lipzen A."/>
            <person name="Lundell T."/>
            <person name="Morin E."/>
            <person name="Murat C."/>
            <person name="Sun H."/>
            <person name="Tunlid A."/>
            <person name="Henrissat B."/>
            <person name="Grigoriev I.V."/>
            <person name="Hibbett D.S."/>
            <person name="Martin F."/>
            <person name="Nordberg H.P."/>
            <person name="Cantor M.N."/>
            <person name="Hua S.X."/>
        </authorList>
    </citation>
    <scope>NUCLEOTIDE SEQUENCE [LARGE SCALE GENOMIC DNA]</scope>
    <source>
        <strain evidence="2 3">Marx 270</strain>
    </source>
</reference>
<keyword evidence="3" id="KW-1185">Reference proteome</keyword>
<feature type="compositionally biased region" description="Polar residues" evidence="1">
    <location>
        <begin position="296"/>
        <end position="305"/>
    </location>
</feature>
<dbReference type="Proteomes" id="UP000054217">
    <property type="component" value="Unassembled WGS sequence"/>
</dbReference>
<feature type="region of interest" description="Disordered" evidence="1">
    <location>
        <begin position="294"/>
        <end position="325"/>
    </location>
</feature>
<sequence>MDNSQAHGDPSMAFSHLPRDPTLQGTIGNSLNQALGSHLTPGLSSARPTLIHESPYRLTDSPPTLIDANGNARPNPAVTSNSPHQAIHDFAVALANNNNNASNDGSSTSAAINGVKRKHVHDGPNTLSSSNTQIGKRRRDVIEDLGGDFAENDPNHGSKHWTEEEKTELFKWLMGDGEDEHWNTLRTAKNSCFRKCAAEVFGGKKTYQALKGCYERNFNLFKSIHAFETFHGRAGNPPVNGVNESDRLREYERRIQLARKGGCDIGNINARTIDHWHRTGWYDLFCKRWNDDPATTRPSGSRQSGSGIGLPMGTDDLDDDDRLSDMVDATPNPPSIPVQPLARTFAHPQSIGPLASAIPDIIVPETRPSSTCSRTLASNVTAMQSQAVDPSPVPAVTVPQSMLAACLQLLQAQAQHSKLKLEYLRRREEREEKESAARREMERLRSEREQAEWEHNKESVKMKQRAQLATELLNNPVVDGSVRQAAVDYLKKLFSD</sequence>
<dbReference type="EMBL" id="KN831944">
    <property type="protein sequence ID" value="KIO14746.1"/>
    <property type="molecule type" value="Genomic_DNA"/>
</dbReference>
<feature type="region of interest" description="Disordered" evidence="1">
    <location>
        <begin position="1"/>
        <end position="40"/>
    </location>
</feature>
<gene>
    <name evidence="2" type="ORF">M404DRAFT_991504</name>
</gene>
<evidence type="ECO:0000313" key="3">
    <source>
        <dbReference type="Proteomes" id="UP000054217"/>
    </source>
</evidence>
<dbReference type="HOGENOM" id="CLU_047734_0_0_1"/>
<feature type="region of interest" description="Disordered" evidence="1">
    <location>
        <begin position="54"/>
        <end position="82"/>
    </location>
</feature>
<feature type="region of interest" description="Disordered" evidence="1">
    <location>
        <begin position="116"/>
        <end position="137"/>
    </location>
</feature>
<feature type="compositionally biased region" description="Polar residues" evidence="1">
    <location>
        <begin position="23"/>
        <end position="35"/>
    </location>
</feature>
<feature type="region of interest" description="Disordered" evidence="1">
    <location>
        <begin position="427"/>
        <end position="459"/>
    </location>
</feature>
<reference evidence="3" key="2">
    <citation type="submission" date="2015-01" db="EMBL/GenBank/DDBJ databases">
        <title>Evolutionary Origins and Diversification of the Mycorrhizal Mutualists.</title>
        <authorList>
            <consortium name="DOE Joint Genome Institute"/>
            <consortium name="Mycorrhizal Genomics Consortium"/>
            <person name="Kohler A."/>
            <person name="Kuo A."/>
            <person name="Nagy L.G."/>
            <person name="Floudas D."/>
            <person name="Copeland A."/>
            <person name="Barry K.W."/>
            <person name="Cichocki N."/>
            <person name="Veneault-Fourrey C."/>
            <person name="LaButti K."/>
            <person name="Lindquist E.A."/>
            <person name="Lipzen A."/>
            <person name="Lundell T."/>
            <person name="Morin E."/>
            <person name="Murat C."/>
            <person name="Riley R."/>
            <person name="Ohm R."/>
            <person name="Sun H."/>
            <person name="Tunlid A."/>
            <person name="Henrissat B."/>
            <person name="Grigoriev I.V."/>
            <person name="Hibbett D.S."/>
            <person name="Martin F."/>
        </authorList>
    </citation>
    <scope>NUCLEOTIDE SEQUENCE [LARGE SCALE GENOMIC DNA]</scope>
    <source>
        <strain evidence="3">Marx 270</strain>
    </source>
</reference>
<proteinExistence type="predicted"/>
<dbReference type="AlphaFoldDB" id="A0A0C3PYJ7"/>
<accession>A0A0C3PYJ7</accession>
<name>A0A0C3PYJ7_PISTI</name>